<feature type="transmembrane region" description="Helical" evidence="2">
    <location>
        <begin position="220"/>
        <end position="244"/>
    </location>
</feature>
<dbReference type="Proteomes" id="UP000198402">
    <property type="component" value="Unassembled WGS sequence"/>
</dbReference>
<dbReference type="EMBL" id="BCMG01000005">
    <property type="protein sequence ID" value="GAX01209.1"/>
    <property type="molecule type" value="Genomic_DNA"/>
</dbReference>
<evidence type="ECO:0000313" key="5">
    <source>
        <dbReference type="Proteomes" id="UP000198402"/>
    </source>
</evidence>
<comment type="caution">
    <text evidence="4">The sequence shown here is derived from an EMBL/GenBank/DDBJ whole genome shotgun (WGS) entry which is preliminary data.</text>
</comment>
<feature type="transmembrane region" description="Helical" evidence="2">
    <location>
        <begin position="256"/>
        <end position="272"/>
    </location>
</feature>
<feature type="transmembrane region" description="Helical" evidence="2">
    <location>
        <begin position="175"/>
        <end position="194"/>
    </location>
</feature>
<keyword evidence="2" id="KW-0812">Transmembrane</keyword>
<reference evidence="4 5" key="1">
    <citation type="submission" date="2015-11" db="EMBL/GenBank/DDBJ databases">
        <title>Draft genome sequences of new species of the genus Lactobacillus isolated from orchardgrass silage.</title>
        <authorList>
            <person name="Tohno M."/>
            <person name="Tanizawa Y."/>
            <person name="Arita M."/>
        </authorList>
    </citation>
    <scope>NUCLEOTIDE SEQUENCE [LARGE SCALE GENOMIC DNA]</scope>
    <source>
        <strain evidence="4 5">IWT126</strain>
    </source>
</reference>
<keyword evidence="5" id="KW-1185">Reference proteome</keyword>
<dbReference type="Pfam" id="PF13240">
    <property type="entry name" value="Zn_Ribbon_1"/>
    <property type="match status" value="1"/>
</dbReference>
<name>A0A1Z5IHP3_9LACO</name>
<feature type="compositionally biased region" description="Polar residues" evidence="1">
    <location>
        <begin position="33"/>
        <end position="44"/>
    </location>
</feature>
<proteinExistence type="predicted"/>
<dbReference type="AlphaFoldDB" id="A0A1Z5IHP3"/>
<dbReference type="InterPro" id="IPR026870">
    <property type="entry name" value="Zinc_ribbon_dom"/>
</dbReference>
<dbReference type="RefSeq" id="WP_089136625.1">
    <property type="nucleotide sequence ID" value="NZ_BCMG01000005.1"/>
</dbReference>
<evidence type="ECO:0000313" key="4">
    <source>
        <dbReference type="EMBL" id="GAX01209.1"/>
    </source>
</evidence>
<evidence type="ECO:0000259" key="3">
    <source>
        <dbReference type="Pfam" id="PF13240"/>
    </source>
</evidence>
<feature type="transmembrane region" description="Helical" evidence="2">
    <location>
        <begin position="98"/>
        <end position="116"/>
    </location>
</feature>
<keyword evidence="2" id="KW-0472">Membrane</keyword>
<feature type="transmembrane region" description="Helical" evidence="2">
    <location>
        <begin position="74"/>
        <end position="92"/>
    </location>
</feature>
<accession>A0A1Z5IHP3</accession>
<feature type="transmembrane region" description="Helical" evidence="2">
    <location>
        <begin position="284"/>
        <end position="309"/>
    </location>
</feature>
<sequence>MTMMHCPNCGHSIPAGSIFCPDCGAHLTEENDSPTSSRLTQTDQADGAQLRRSRRPADTWQRRLIPNVAHLKRVGYFMVNNGWFLLVVYVASLVLNHWRWEIFGLFILINYLFPLLTGKTAFLSPKNQPESNDKPNDQPVSEPEPAARVQSKPRIEPTQNQKVSKRGRFHFASNLEFKTGSILIIPSLIGYLIARQVMTKRGIQTAQIFNQTNLGITADVYFIGLGVLGIATAMVIGGLMKSVIHHQFGGQRLKRWGIITAIVTMLLALAMYQNGVATTATLSVISTIGAVLLPFLPWLAVIFYGLGIVKNLITPQKMP</sequence>
<protein>
    <submittedName>
        <fullName evidence="4">Membrane protein</fullName>
    </submittedName>
</protein>
<gene>
    <name evidence="4" type="ORF">IWT126_01235</name>
</gene>
<organism evidence="4 5">
    <name type="scientific">Secundilactobacillus silagei JCM 19001</name>
    <dbReference type="NCBI Taxonomy" id="1302250"/>
    <lineage>
        <taxon>Bacteria</taxon>
        <taxon>Bacillati</taxon>
        <taxon>Bacillota</taxon>
        <taxon>Bacilli</taxon>
        <taxon>Lactobacillales</taxon>
        <taxon>Lactobacillaceae</taxon>
        <taxon>Secundilactobacillus</taxon>
    </lineage>
</organism>
<evidence type="ECO:0000256" key="2">
    <source>
        <dbReference type="SAM" id="Phobius"/>
    </source>
</evidence>
<evidence type="ECO:0000256" key="1">
    <source>
        <dbReference type="SAM" id="MobiDB-lite"/>
    </source>
</evidence>
<feature type="region of interest" description="Disordered" evidence="1">
    <location>
        <begin position="31"/>
        <end position="56"/>
    </location>
</feature>
<dbReference type="OrthoDB" id="2280551at2"/>
<feature type="region of interest" description="Disordered" evidence="1">
    <location>
        <begin position="126"/>
        <end position="164"/>
    </location>
</feature>
<feature type="domain" description="Zinc-ribbon" evidence="3">
    <location>
        <begin position="5"/>
        <end position="27"/>
    </location>
</feature>
<keyword evidence="2" id="KW-1133">Transmembrane helix</keyword>